<evidence type="ECO:0000259" key="1">
    <source>
        <dbReference type="PROSITE" id="PS50943"/>
    </source>
</evidence>
<dbReference type="Proteomes" id="UP000245379">
    <property type="component" value="Unassembled WGS sequence"/>
</dbReference>
<dbReference type="InterPro" id="IPR010982">
    <property type="entry name" value="Lambda_DNA-bd_dom_sf"/>
</dbReference>
<dbReference type="Gene3D" id="1.10.260.40">
    <property type="entry name" value="lambda repressor-like DNA-binding domains"/>
    <property type="match status" value="1"/>
</dbReference>
<dbReference type="SUPFAM" id="SSF47413">
    <property type="entry name" value="lambda repressor-like DNA-binding domains"/>
    <property type="match status" value="1"/>
</dbReference>
<dbReference type="RefSeq" id="WP_109927426.1">
    <property type="nucleotide sequence ID" value="NZ_QGNZ01000006.1"/>
</dbReference>
<evidence type="ECO:0000313" key="3">
    <source>
        <dbReference type="Proteomes" id="UP000245379"/>
    </source>
</evidence>
<dbReference type="EMBL" id="QGNZ01000006">
    <property type="protein sequence ID" value="PWS25905.1"/>
    <property type="molecule type" value="Genomic_DNA"/>
</dbReference>
<accession>A0A317EHL6</accession>
<dbReference type="InterPro" id="IPR001387">
    <property type="entry name" value="Cro/C1-type_HTH"/>
</dbReference>
<dbReference type="Pfam" id="PF01381">
    <property type="entry name" value="HTH_3"/>
    <property type="match status" value="1"/>
</dbReference>
<dbReference type="AlphaFoldDB" id="A0A317EHL6"/>
<evidence type="ECO:0000313" key="2">
    <source>
        <dbReference type="EMBL" id="PWS25905.1"/>
    </source>
</evidence>
<sequence length="133" mass="15023">MSEIVQLKKIRKALGLNQKEFANTIGLTQGGYSDIERGKNGISGTVKKMLILVHHINITFLDGKGEMFYIEMPTDEPELSISSTPLDSDTKDTTIELLQADINRLKAERDLYIELLNTKDKTIESLEKQLKNK</sequence>
<dbReference type="CDD" id="cd00093">
    <property type="entry name" value="HTH_XRE"/>
    <property type="match status" value="1"/>
</dbReference>
<name>A0A317EHL6_9SPHI</name>
<reference evidence="2 3" key="1">
    <citation type="submission" date="2018-05" db="EMBL/GenBank/DDBJ databases">
        <title>Pedobacter paludis sp. nov., isolated from wetland soil.</title>
        <authorList>
            <person name="Zhang Y."/>
            <person name="Wang G."/>
        </authorList>
    </citation>
    <scope>NUCLEOTIDE SEQUENCE [LARGE SCALE GENOMIC DNA]</scope>
    <source>
        <strain evidence="2 3">KCTC22721</strain>
    </source>
</reference>
<comment type="caution">
    <text evidence="2">The sequence shown here is derived from an EMBL/GenBank/DDBJ whole genome shotgun (WGS) entry which is preliminary data.</text>
</comment>
<feature type="domain" description="HTH cro/C1-type" evidence="1">
    <location>
        <begin position="7"/>
        <end position="61"/>
    </location>
</feature>
<organism evidence="2 3">
    <name type="scientific">Pedobacter yonginense</name>
    <dbReference type="NCBI Taxonomy" id="651869"/>
    <lineage>
        <taxon>Bacteria</taxon>
        <taxon>Pseudomonadati</taxon>
        <taxon>Bacteroidota</taxon>
        <taxon>Sphingobacteriia</taxon>
        <taxon>Sphingobacteriales</taxon>
        <taxon>Sphingobacteriaceae</taxon>
        <taxon>Pedobacter</taxon>
    </lineage>
</organism>
<dbReference type="OrthoDB" id="7859381at2"/>
<dbReference type="PROSITE" id="PS50943">
    <property type="entry name" value="HTH_CROC1"/>
    <property type="match status" value="1"/>
</dbReference>
<dbReference type="SMART" id="SM00530">
    <property type="entry name" value="HTH_XRE"/>
    <property type="match status" value="1"/>
</dbReference>
<gene>
    <name evidence="2" type="ORF">DHW03_18915</name>
</gene>
<dbReference type="GO" id="GO:0003677">
    <property type="term" value="F:DNA binding"/>
    <property type="evidence" value="ECO:0007669"/>
    <property type="project" value="InterPro"/>
</dbReference>
<protein>
    <recommendedName>
        <fullName evidence="1">HTH cro/C1-type domain-containing protein</fullName>
    </recommendedName>
</protein>
<proteinExistence type="predicted"/>
<keyword evidence="3" id="KW-1185">Reference proteome</keyword>